<dbReference type="EMBL" id="PJQM01003986">
    <property type="protein sequence ID" value="RCH86215.1"/>
    <property type="molecule type" value="Genomic_DNA"/>
</dbReference>
<feature type="compositionally biased region" description="Acidic residues" evidence="5">
    <location>
        <begin position="234"/>
        <end position="265"/>
    </location>
</feature>
<keyword evidence="4" id="KW-0539">Nucleus</keyword>
<dbReference type="Proteomes" id="UP000253551">
    <property type="component" value="Unassembled WGS sequence"/>
</dbReference>
<keyword evidence="2" id="KW-0227">DNA damage</keyword>
<feature type="compositionally biased region" description="Basic and acidic residues" evidence="5">
    <location>
        <begin position="283"/>
        <end position="292"/>
    </location>
</feature>
<dbReference type="STRING" id="4846.A0A367J8I7"/>
<comment type="subcellular location">
    <subcellularLocation>
        <location evidence="1">Nucleus</location>
    </subcellularLocation>
</comment>
<organism evidence="7 8">
    <name type="scientific">Rhizopus stolonifer</name>
    <name type="common">Rhizopus nigricans</name>
    <dbReference type="NCBI Taxonomy" id="4846"/>
    <lineage>
        <taxon>Eukaryota</taxon>
        <taxon>Fungi</taxon>
        <taxon>Fungi incertae sedis</taxon>
        <taxon>Mucoromycota</taxon>
        <taxon>Mucoromycotina</taxon>
        <taxon>Mucoromycetes</taxon>
        <taxon>Mucorales</taxon>
        <taxon>Mucorineae</taxon>
        <taxon>Rhizopodaceae</taxon>
        <taxon>Rhizopus</taxon>
    </lineage>
</organism>
<dbReference type="AlphaFoldDB" id="A0A367J8I7"/>
<evidence type="ECO:0000256" key="1">
    <source>
        <dbReference type="ARBA" id="ARBA00004123"/>
    </source>
</evidence>
<dbReference type="GO" id="GO:0033186">
    <property type="term" value="C:CAF-1 complex"/>
    <property type="evidence" value="ECO:0007669"/>
    <property type="project" value="TreeGrafter"/>
</dbReference>
<feature type="compositionally biased region" description="Basic and acidic residues" evidence="5">
    <location>
        <begin position="1"/>
        <end position="73"/>
    </location>
</feature>
<evidence type="ECO:0000256" key="3">
    <source>
        <dbReference type="ARBA" id="ARBA00023204"/>
    </source>
</evidence>
<comment type="caution">
    <text evidence="7">The sequence shown here is derived from an EMBL/GenBank/DDBJ whole genome shotgun (WGS) entry which is preliminary data.</text>
</comment>
<proteinExistence type="predicted"/>
<evidence type="ECO:0000256" key="2">
    <source>
        <dbReference type="ARBA" id="ARBA00022763"/>
    </source>
</evidence>
<name>A0A367J8I7_RHIST</name>
<feature type="region of interest" description="Disordered" evidence="5">
    <location>
        <begin position="234"/>
        <end position="296"/>
    </location>
</feature>
<keyword evidence="8" id="KW-1185">Reference proteome</keyword>
<dbReference type="OrthoDB" id="440676at2759"/>
<dbReference type="GO" id="GO:0006334">
    <property type="term" value="P:nucleosome assembly"/>
    <property type="evidence" value="ECO:0007669"/>
    <property type="project" value="TreeGrafter"/>
</dbReference>
<feature type="domain" description="Chromatin assembly factor 1 subunit A dimerization" evidence="6">
    <location>
        <begin position="192"/>
        <end position="259"/>
    </location>
</feature>
<evidence type="ECO:0000256" key="4">
    <source>
        <dbReference type="ARBA" id="ARBA00023242"/>
    </source>
</evidence>
<feature type="region of interest" description="Disordered" evidence="5">
    <location>
        <begin position="1"/>
        <end position="76"/>
    </location>
</feature>
<evidence type="ECO:0000313" key="7">
    <source>
        <dbReference type="EMBL" id="RCH86215.1"/>
    </source>
</evidence>
<dbReference type="GO" id="GO:0006281">
    <property type="term" value="P:DNA repair"/>
    <property type="evidence" value="ECO:0007669"/>
    <property type="project" value="UniProtKB-KW"/>
</dbReference>
<evidence type="ECO:0000313" key="8">
    <source>
        <dbReference type="Proteomes" id="UP000253551"/>
    </source>
</evidence>
<accession>A0A367J8I7</accession>
<dbReference type="PANTHER" id="PTHR15272">
    <property type="entry name" value="CHROMATIN ASSEMBLY FACTOR 1 SUBUNIT A CAF-1 SUBUNIT A"/>
    <property type="match status" value="1"/>
</dbReference>
<dbReference type="PANTHER" id="PTHR15272:SF0">
    <property type="entry name" value="CHROMATIN ASSEMBLY FACTOR 1 SUBUNIT A"/>
    <property type="match status" value="1"/>
</dbReference>
<dbReference type="Pfam" id="PF12253">
    <property type="entry name" value="CAF1A_dimeriz"/>
    <property type="match status" value="1"/>
</dbReference>
<dbReference type="GO" id="GO:0005634">
    <property type="term" value="C:nucleus"/>
    <property type="evidence" value="ECO:0007669"/>
    <property type="project" value="UniProtKB-SubCell"/>
</dbReference>
<keyword evidence="3" id="KW-0234">DNA repair</keyword>
<protein>
    <submittedName>
        <fullName evidence="7">Chromatin assembly factor 1, subunit A</fullName>
    </submittedName>
</protein>
<feature type="non-terminal residue" evidence="7">
    <location>
        <position position="1"/>
    </location>
</feature>
<dbReference type="InterPro" id="IPR022043">
    <property type="entry name" value="CAF1A_DD"/>
</dbReference>
<reference evidence="7 8" key="1">
    <citation type="journal article" date="2018" name="G3 (Bethesda)">
        <title>Phylogenetic and Phylogenomic Definition of Rhizopus Species.</title>
        <authorList>
            <person name="Gryganskyi A.P."/>
            <person name="Golan J."/>
            <person name="Dolatabadi S."/>
            <person name="Mondo S."/>
            <person name="Robb S."/>
            <person name="Idnurm A."/>
            <person name="Muszewska A."/>
            <person name="Steczkiewicz K."/>
            <person name="Masonjones S."/>
            <person name="Liao H.L."/>
            <person name="Gajdeczka M.T."/>
            <person name="Anike F."/>
            <person name="Vuek A."/>
            <person name="Anishchenko I.M."/>
            <person name="Voigt K."/>
            <person name="de Hoog G.S."/>
            <person name="Smith M.E."/>
            <person name="Heitman J."/>
            <person name="Vilgalys R."/>
            <person name="Stajich J.E."/>
        </authorList>
    </citation>
    <scope>NUCLEOTIDE SEQUENCE [LARGE SCALE GENOMIC DNA]</scope>
    <source>
        <strain evidence="7 8">LSU 92-RS-03</strain>
    </source>
</reference>
<sequence length="435" mass="50442">DTRQKQAENEQELEEKRKKKEEERKRKEDEKRKREEEKRLREEERKRQKEEERRLRDEEKKKREEEKRKKEQSQLRLTSLFTKTSISDTPPHIEKIIEPAKPTLFPAFYIKDNVDIAQTHQFTNPVSSYEDFRSSIHSSFESPNINRFLSEIVPESKQKRGVSTPVDIRTLLLPGSADLLNVPNVRLVLRLKLLQFMEDVRPAYYGTFTKRSRVVNGRNPFAQDKGILNYEVDSEAEWEPEGEGEDIHSDEDDDDSNTDMIDPEDAGWLVPEGYLSDNEGVDDEHGGTERAHPVKNSSKRVTIRKVVLGPFFEGESEENEAFRPFETQFFMDIPEGGYNPFYKELTTKATSASSNAINTSSVQHKMEFTTEQSKALIHVIHEKSKESITNIITEAKTNLVLKDVSKRQLEAKIKDVAVKEKRGSDTVSDVVRRNK</sequence>
<evidence type="ECO:0000256" key="5">
    <source>
        <dbReference type="SAM" id="MobiDB-lite"/>
    </source>
</evidence>
<evidence type="ECO:0000259" key="6">
    <source>
        <dbReference type="Pfam" id="PF12253"/>
    </source>
</evidence>
<gene>
    <name evidence="7" type="primary">CHAF1A_1</name>
    <name evidence="7" type="ORF">CU098_007920</name>
</gene>